<organism evidence="3 4">
    <name type="scientific">Acanthocheilonema viteae</name>
    <name type="common">Filarial nematode worm</name>
    <name type="synonym">Dipetalonema viteae</name>
    <dbReference type="NCBI Taxonomy" id="6277"/>
    <lineage>
        <taxon>Eukaryota</taxon>
        <taxon>Metazoa</taxon>
        <taxon>Ecdysozoa</taxon>
        <taxon>Nematoda</taxon>
        <taxon>Chromadorea</taxon>
        <taxon>Rhabditida</taxon>
        <taxon>Spirurina</taxon>
        <taxon>Spiruromorpha</taxon>
        <taxon>Filarioidea</taxon>
        <taxon>Onchocercidae</taxon>
        <taxon>Acanthocheilonema</taxon>
    </lineage>
</organism>
<name>A0A498SVV4_ACAVI</name>
<feature type="compositionally biased region" description="Polar residues" evidence="1">
    <location>
        <begin position="41"/>
        <end position="53"/>
    </location>
</feature>
<dbReference type="Proteomes" id="UP000276991">
    <property type="component" value="Unassembled WGS sequence"/>
</dbReference>
<dbReference type="AlphaFoldDB" id="A0A498SVV4"/>
<evidence type="ECO:0000256" key="2">
    <source>
        <dbReference type="SAM" id="SignalP"/>
    </source>
</evidence>
<protein>
    <submittedName>
        <fullName evidence="3">Uncharacterized protein</fullName>
    </submittedName>
</protein>
<sequence>MAKILLLIFLSLYFTSAQLASDSGLAFEVVAAEAQDAKANVTENDQEAVNATTHSHHTHDEAVKEHGRNEPKLLKVRATVEEQEQKHQNETAKDDATERHPKELKLQKDTKQETTTTAEPETTRAP</sequence>
<accession>A0A498SVV4</accession>
<dbReference type="EMBL" id="UPTC01002410">
    <property type="protein sequence ID" value="VBB33439.1"/>
    <property type="molecule type" value="Genomic_DNA"/>
</dbReference>
<feature type="compositionally biased region" description="Basic and acidic residues" evidence="1">
    <location>
        <begin position="58"/>
        <end position="112"/>
    </location>
</feature>
<feature type="region of interest" description="Disordered" evidence="1">
    <location>
        <begin position="41"/>
        <end position="126"/>
    </location>
</feature>
<evidence type="ECO:0000256" key="1">
    <source>
        <dbReference type="SAM" id="MobiDB-lite"/>
    </source>
</evidence>
<feature type="signal peptide" evidence="2">
    <location>
        <begin position="1"/>
        <end position="17"/>
    </location>
</feature>
<evidence type="ECO:0000313" key="4">
    <source>
        <dbReference type="Proteomes" id="UP000276991"/>
    </source>
</evidence>
<dbReference type="OrthoDB" id="10444047at2759"/>
<feature type="chain" id="PRO_5019753483" evidence="2">
    <location>
        <begin position="18"/>
        <end position="126"/>
    </location>
</feature>
<evidence type="ECO:0000313" key="3">
    <source>
        <dbReference type="EMBL" id="VBB33439.1"/>
    </source>
</evidence>
<proteinExistence type="predicted"/>
<keyword evidence="4" id="KW-1185">Reference proteome</keyword>
<reference evidence="3 4" key="1">
    <citation type="submission" date="2018-08" db="EMBL/GenBank/DDBJ databases">
        <authorList>
            <person name="Laetsch R D."/>
            <person name="Stevens L."/>
            <person name="Kumar S."/>
            <person name="Blaxter L. M."/>
        </authorList>
    </citation>
    <scope>NUCLEOTIDE SEQUENCE [LARGE SCALE GENOMIC DNA]</scope>
</reference>
<keyword evidence="2" id="KW-0732">Signal</keyword>
<gene>
    <name evidence="3" type="ORF">NAV_LOCUS8230</name>
</gene>